<dbReference type="Pfam" id="PF06938">
    <property type="entry name" value="DUF1285_N"/>
    <property type="match status" value="1"/>
</dbReference>
<dbReference type="InterPro" id="IPR048342">
    <property type="entry name" value="DUF1285_C"/>
</dbReference>
<evidence type="ECO:0008006" key="5">
    <source>
        <dbReference type="Google" id="ProtNLM"/>
    </source>
</evidence>
<proteinExistence type="predicted"/>
<dbReference type="AlphaFoldDB" id="A0A0Q3I2U4"/>
<evidence type="ECO:0000259" key="1">
    <source>
        <dbReference type="Pfam" id="PF06938"/>
    </source>
</evidence>
<dbReference type="InterPro" id="IPR023361">
    <property type="entry name" value="DUF1285_beta_roll_sf"/>
</dbReference>
<organism evidence="3 4">
    <name type="scientific">Bosea thiooxidans</name>
    <dbReference type="NCBI Taxonomy" id="53254"/>
    <lineage>
        <taxon>Bacteria</taxon>
        <taxon>Pseudomonadati</taxon>
        <taxon>Pseudomonadota</taxon>
        <taxon>Alphaproteobacteria</taxon>
        <taxon>Hyphomicrobiales</taxon>
        <taxon>Boseaceae</taxon>
        <taxon>Bosea</taxon>
    </lineage>
</organism>
<dbReference type="Proteomes" id="UP000051562">
    <property type="component" value="Unassembled WGS sequence"/>
</dbReference>
<evidence type="ECO:0000259" key="2">
    <source>
        <dbReference type="Pfam" id="PF21028"/>
    </source>
</evidence>
<reference evidence="3 4" key="1">
    <citation type="submission" date="2015-10" db="EMBL/GenBank/DDBJ databases">
        <title>Draft genome of Bosea thiooxidans.</title>
        <authorList>
            <person name="Wang X."/>
        </authorList>
    </citation>
    <scope>NUCLEOTIDE SEQUENCE [LARGE SCALE GENOMIC DNA]</scope>
    <source>
        <strain evidence="3 4">CGMCC 9174</strain>
    </source>
</reference>
<accession>A0A0Q3I2U4</accession>
<keyword evidence="4" id="KW-1185">Reference proteome</keyword>
<dbReference type="InterPro" id="IPR048341">
    <property type="entry name" value="DUF1285_N"/>
</dbReference>
<evidence type="ECO:0000313" key="3">
    <source>
        <dbReference type="EMBL" id="KQK29287.1"/>
    </source>
</evidence>
<dbReference type="Gene3D" id="3.10.540.10">
    <property type="entry name" value="duf1285 like domain"/>
    <property type="match status" value="1"/>
</dbReference>
<feature type="domain" description="DUF1285" evidence="1">
    <location>
        <begin position="37"/>
        <end position="103"/>
    </location>
</feature>
<dbReference type="InterPro" id="IPR010707">
    <property type="entry name" value="DUF1285"/>
</dbReference>
<evidence type="ECO:0000313" key="4">
    <source>
        <dbReference type="Proteomes" id="UP000051562"/>
    </source>
</evidence>
<dbReference type="PIRSF" id="PIRSF029557">
    <property type="entry name" value="UCP029557"/>
    <property type="match status" value="1"/>
</dbReference>
<dbReference type="EMBL" id="LMAR01000051">
    <property type="protein sequence ID" value="KQK29287.1"/>
    <property type="molecule type" value="Genomic_DNA"/>
</dbReference>
<dbReference type="Gene3D" id="2.30.270.10">
    <property type="entry name" value="duf1285 protein"/>
    <property type="match status" value="1"/>
</dbReference>
<dbReference type="STRING" id="53254.SAMN05660750_00518"/>
<gene>
    <name evidence="3" type="ORF">ARD30_18830</name>
</gene>
<sequence length="208" mass="22649">MQPMPQRAATGLPMTAPGNAMDRLMAALGGAKGRGLPPVERWNPPFCGDLDMRIAADGTWFYLGTPIGRPALVKLFSSVLKREGDDYFLVTPVEKVGLKVEDAPFQAVEMQVDGEDGGRSIAFRTHVDNLLCVGPEHPLRFERAAQDGLKPYVHVRRGLWARLTRALTYDLLALGEVREVDGQAMFGIAAAGQFYPALPASEIEGIET</sequence>
<feature type="domain" description="DUF1285" evidence="2">
    <location>
        <begin position="104"/>
        <end position="196"/>
    </location>
</feature>
<dbReference type="Pfam" id="PF21028">
    <property type="entry name" value="DUF1285_C"/>
    <property type="match status" value="1"/>
</dbReference>
<comment type="caution">
    <text evidence="3">The sequence shown here is derived from an EMBL/GenBank/DDBJ whole genome shotgun (WGS) entry which is preliminary data.</text>
</comment>
<protein>
    <recommendedName>
        <fullName evidence="5">Proteophosphoglycan</fullName>
    </recommendedName>
</protein>
<name>A0A0Q3I2U4_9HYPH</name>